<evidence type="ECO:0000313" key="1">
    <source>
        <dbReference type="EMBL" id="CAD2194810.1"/>
    </source>
</evidence>
<proteinExistence type="predicted"/>
<sequence>MVCVFYRTPTTVNYTRVNHAHWIGKNACVALKRFTNKADFEQEFNVLQFFKGINESENNYIIKMLGQ</sequence>
<dbReference type="AlphaFoldDB" id="A0A6V7X635"/>
<dbReference type="Proteomes" id="UP000580250">
    <property type="component" value="Unassembled WGS sequence"/>
</dbReference>
<protein>
    <submittedName>
        <fullName evidence="1">Uncharacterized protein</fullName>
    </submittedName>
</protein>
<evidence type="ECO:0000313" key="2">
    <source>
        <dbReference type="Proteomes" id="UP000580250"/>
    </source>
</evidence>
<gene>
    <name evidence="1" type="ORF">MENT_LOCUS47858</name>
</gene>
<reference evidence="1 2" key="1">
    <citation type="submission" date="2020-08" db="EMBL/GenBank/DDBJ databases">
        <authorList>
            <person name="Koutsovoulos G."/>
            <person name="Danchin GJ E."/>
        </authorList>
    </citation>
    <scope>NUCLEOTIDE SEQUENCE [LARGE SCALE GENOMIC DNA]</scope>
</reference>
<dbReference type="EMBL" id="CAJEWN010001147">
    <property type="protein sequence ID" value="CAD2194810.1"/>
    <property type="molecule type" value="Genomic_DNA"/>
</dbReference>
<organism evidence="1 2">
    <name type="scientific">Meloidogyne enterolobii</name>
    <name type="common">Root-knot nematode worm</name>
    <name type="synonym">Meloidogyne mayaguensis</name>
    <dbReference type="NCBI Taxonomy" id="390850"/>
    <lineage>
        <taxon>Eukaryota</taxon>
        <taxon>Metazoa</taxon>
        <taxon>Ecdysozoa</taxon>
        <taxon>Nematoda</taxon>
        <taxon>Chromadorea</taxon>
        <taxon>Rhabditida</taxon>
        <taxon>Tylenchina</taxon>
        <taxon>Tylenchomorpha</taxon>
        <taxon>Tylenchoidea</taxon>
        <taxon>Meloidogynidae</taxon>
        <taxon>Meloidogyninae</taxon>
        <taxon>Meloidogyne</taxon>
    </lineage>
</organism>
<comment type="caution">
    <text evidence="1">The sequence shown here is derived from an EMBL/GenBank/DDBJ whole genome shotgun (WGS) entry which is preliminary data.</text>
</comment>
<accession>A0A6V7X635</accession>
<name>A0A6V7X635_MELEN</name>